<evidence type="ECO:0000256" key="3">
    <source>
        <dbReference type="ARBA" id="ARBA00022741"/>
    </source>
</evidence>
<dbReference type="InterPro" id="IPR012094">
    <property type="entry name" value="tRNA_Ile_lys_synt"/>
</dbReference>
<dbReference type="SUPFAM" id="SSF52402">
    <property type="entry name" value="Adenine nucleotide alpha hydrolases-like"/>
    <property type="match status" value="1"/>
</dbReference>
<evidence type="ECO:0000256" key="6">
    <source>
        <dbReference type="HAMAP-Rule" id="MF_01161"/>
    </source>
</evidence>
<dbReference type="GeneID" id="6482009"/>
<dbReference type="AlphaFoldDB" id="B1X4L2"/>
<dbReference type="EC" id="6.3.4.19" evidence="6"/>
<dbReference type="GO" id="GO:0006400">
    <property type="term" value="P:tRNA modification"/>
    <property type="evidence" value="ECO:0007669"/>
    <property type="project" value="UniProtKB-UniRule"/>
</dbReference>
<evidence type="ECO:0000256" key="2">
    <source>
        <dbReference type="ARBA" id="ARBA00022694"/>
    </source>
</evidence>
<keyword evidence="4 6" id="KW-0067">ATP-binding</keyword>
<dbReference type="InterPro" id="IPR012795">
    <property type="entry name" value="tRNA_Ile_lys_synt_N"/>
</dbReference>
<feature type="binding site" evidence="6">
    <location>
        <begin position="45"/>
        <end position="50"/>
    </location>
    <ligand>
        <name>ATP</name>
        <dbReference type="ChEBI" id="CHEBI:30616"/>
    </ligand>
</feature>
<reference evidence="8" key="1">
    <citation type="submission" date="2007-08" db="EMBL/GenBank/DDBJ databases">
        <authorList>
            <person name="Gloeckner G."/>
            <person name="Nowack E."/>
            <person name="Melkonian M."/>
        </authorList>
    </citation>
    <scope>NUCLEOTIDE SEQUENCE</scope>
</reference>
<keyword evidence="2 6" id="KW-0819">tRNA processing</keyword>
<proteinExistence type="inferred from homology"/>
<comment type="function">
    <text evidence="6">Ligates lysine onto the cytidine present at position 34 of the AUA codon-specific tRNA(Ile) that contains the anticodon CAU, in an ATP-dependent manner. Cytidine is converted to lysidine, thus changing the amino acid specificity of the tRNA from methionine to isoleucine.</text>
</comment>
<organism evidence="8">
    <name type="scientific">Paulinella chromatophora</name>
    <dbReference type="NCBI Taxonomy" id="39717"/>
    <lineage>
        <taxon>Eukaryota</taxon>
        <taxon>Sar</taxon>
        <taxon>Rhizaria</taxon>
        <taxon>Cercozoa</taxon>
        <taxon>Imbricatea</taxon>
        <taxon>Silicofilosea</taxon>
        <taxon>Euglyphida</taxon>
        <taxon>Paulinellidae</taxon>
        <taxon>Paulinella</taxon>
    </lineage>
</organism>
<dbReference type="Gene3D" id="3.40.50.620">
    <property type="entry name" value="HUPs"/>
    <property type="match status" value="1"/>
</dbReference>
<dbReference type="InterPro" id="IPR011063">
    <property type="entry name" value="TilS/TtcA_N"/>
</dbReference>
<feature type="domain" description="tRNA(Ile)-lysidine/2-thiocytidine synthase N-terminal" evidence="7">
    <location>
        <begin position="40"/>
        <end position="219"/>
    </location>
</feature>
<dbReference type="PANTHER" id="PTHR43033">
    <property type="entry name" value="TRNA(ILE)-LYSIDINE SYNTHASE-RELATED"/>
    <property type="match status" value="1"/>
</dbReference>
<evidence type="ECO:0000256" key="5">
    <source>
        <dbReference type="ARBA" id="ARBA00048539"/>
    </source>
</evidence>
<comment type="similarity">
    <text evidence="6">Belongs to the tRNA(Ile)-lysidine synthase family.</text>
</comment>
<dbReference type="GO" id="GO:0005524">
    <property type="term" value="F:ATP binding"/>
    <property type="evidence" value="ECO:0007669"/>
    <property type="project" value="UniProtKB-UniRule"/>
</dbReference>
<sequence>MLEVSSSTLETHKKQWSPLHEKLHRYLLINNSLLPKRSTLLVAISGGQDSMALIKLLNDLKRIYKWNLHLWHGNHRWRLESDKITCELSRWASQELLPFYTDSAQPPPNSEAKARQWRYESLKQLAEKLNCHKIVTAHTGSDRAETLLLNIARGSNRHGIASLPHIRYLVNSNNLSLVRPLLNFSRLDTAAICQKWKLPIWYDPSNESLYFSRNRIRHQILPVLEQLHPGASLRISSLASKFQQENQILGELVSLTANKLQGETGKHQLLRSSLILLSTTNQRYVIHHWILKQCHQNLESSMLELLIQRLPLLCGPGELNLMDGWMLKWDRKYLSLINKKSVS</sequence>
<evidence type="ECO:0000259" key="7">
    <source>
        <dbReference type="Pfam" id="PF01171"/>
    </source>
</evidence>
<comment type="domain">
    <text evidence="6">The N-terminal region contains the highly conserved SGGXDS motif, predicted to be a P-loop motif involved in ATP binding.</text>
</comment>
<evidence type="ECO:0000313" key="8">
    <source>
        <dbReference type="EMBL" id="ACB42881.1"/>
    </source>
</evidence>
<dbReference type="CDD" id="cd01992">
    <property type="entry name" value="TilS_N"/>
    <property type="match status" value="1"/>
</dbReference>
<keyword evidence="1 6" id="KW-0436">Ligase</keyword>
<geneLocation type="organellar chromatophore" evidence="8"/>
<dbReference type="HAMAP" id="MF_01161">
    <property type="entry name" value="tRNA_Ile_lys_synt"/>
    <property type="match status" value="1"/>
</dbReference>
<keyword evidence="8" id="KW-0934">Plastid</keyword>
<gene>
    <name evidence="6" type="primary">tilS</name>
    <name evidence="8" type="ordered locus">PCC_0442</name>
</gene>
<dbReference type="Pfam" id="PF01171">
    <property type="entry name" value="ATP_bind_3"/>
    <property type="match status" value="1"/>
</dbReference>
<dbReference type="NCBIfam" id="TIGR02432">
    <property type="entry name" value="lysidine_TilS_N"/>
    <property type="match status" value="1"/>
</dbReference>
<dbReference type="EMBL" id="CP000815">
    <property type="protein sequence ID" value="ACB42881.1"/>
    <property type="molecule type" value="Genomic_DNA"/>
</dbReference>
<evidence type="ECO:0000256" key="1">
    <source>
        <dbReference type="ARBA" id="ARBA00022598"/>
    </source>
</evidence>
<dbReference type="GO" id="GO:0032267">
    <property type="term" value="F:tRNA(Ile)-lysidine synthase activity"/>
    <property type="evidence" value="ECO:0007669"/>
    <property type="project" value="UniProtKB-EC"/>
</dbReference>
<name>B1X4L2_PAUCH</name>
<protein>
    <recommendedName>
        <fullName evidence="6">tRNA(Ile)-lysidine synthase</fullName>
        <ecNumber evidence="6">6.3.4.19</ecNumber>
    </recommendedName>
    <alternativeName>
        <fullName evidence="6">tRNA(Ile)-2-lysyl-cytidine synthase</fullName>
    </alternativeName>
    <alternativeName>
        <fullName evidence="6">tRNA(Ile)-lysidine synthetase</fullName>
    </alternativeName>
</protein>
<dbReference type="PANTHER" id="PTHR43033:SF1">
    <property type="entry name" value="TRNA(ILE)-LYSIDINE SYNTHASE-RELATED"/>
    <property type="match status" value="1"/>
</dbReference>
<keyword evidence="3 6" id="KW-0547">Nucleotide-binding</keyword>
<accession>B1X4L2</accession>
<dbReference type="RefSeq" id="YP_002049091.1">
    <property type="nucleotide sequence ID" value="NC_011087.1"/>
</dbReference>
<evidence type="ECO:0000256" key="4">
    <source>
        <dbReference type="ARBA" id="ARBA00022840"/>
    </source>
</evidence>
<comment type="catalytic activity">
    <reaction evidence="5 6">
        <text>cytidine(34) in tRNA(Ile2) + L-lysine + ATP = lysidine(34) in tRNA(Ile2) + AMP + diphosphate + H(+)</text>
        <dbReference type="Rhea" id="RHEA:43744"/>
        <dbReference type="Rhea" id="RHEA-COMP:10625"/>
        <dbReference type="Rhea" id="RHEA-COMP:10670"/>
        <dbReference type="ChEBI" id="CHEBI:15378"/>
        <dbReference type="ChEBI" id="CHEBI:30616"/>
        <dbReference type="ChEBI" id="CHEBI:32551"/>
        <dbReference type="ChEBI" id="CHEBI:33019"/>
        <dbReference type="ChEBI" id="CHEBI:82748"/>
        <dbReference type="ChEBI" id="CHEBI:83665"/>
        <dbReference type="ChEBI" id="CHEBI:456215"/>
        <dbReference type="EC" id="6.3.4.19"/>
    </reaction>
</comment>
<dbReference type="InterPro" id="IPR014729">
    <property type="entry name" value="Rossmann-like_a/b/a_fold"/>
</dbReference>
<reference evidence="8" key="2">
    <citation type="journal article" date="2008" name="Curr. Biol.">
        <title>Chromatophore genome sequence of Paulinella sheds light on acquisition of photosynthesis by eukaryotes.</title>
        <authorList>
            <person name="Nowack E.C.M."/>
            <person name="Melkonian M."/>
            <person name="Gloeckner G."/>
        </authorList>
    </citation>
    <scope>NUCLEOTIDE SEQUENCE [LARGE SCALE GENOMIC DNA]</scope>
</reference>